<proteinExistence type="predicted"/>
<feature type="transmembrane region" description="Helical" evidence="1">
    <location>
        <begin position="6"/>
        <end position="31"/>
    </location>
</feature>
<accession>A0A918C219</accession>
<feature type="transmembrane region" description="Helical" evidence="1">
    <location>
        <begin position="89"/>
        <end position="106"/>
    </location>
</feature>
<name>A0A918C219_9DEIO</name>
<sequence>MSSAALYHLVSATTLLLLVALLLLGLSLQLGWRRSAVRWPHHALYFLVTAGTLITAVLAALAGKPWWPAALLVLLLLAMSRTRPGRPAHWRLALVVGLGWAGAALFCW</sequence>
<dbReference type="EMBL" id="BMQL01000005">
    <property type="protein sequence ID" value="GGR02108.1"/>
    <property type="molecule type" value="Genomic_DNA"/>
</dbReference>
<evidence type="ECO:0000256" key="1">
    <source>
        <dbReference type="SAM" id="Phobius"/>
    </source>
</evidence>
<evidence type="ECO:0000313" key="2">
    <source>
        <dbReference type="EMBL" id="GGR02108.1"/>
    </source>
</evidence>
<reference evidence="2" key="2">
    <citation type="submission" date="2020-09" db="EMBL/GenBank/DDBJ databases">
        <authorList>
            <person name="Sun Q."/>
            <person name="Ohkuma M."/>
        </authorList>
    </citation>
    <scope>NUCLEOTIDE SEQUENCE</scope>
    <source>
        <strain evidence="2">JCM 31311</strain>
    </source>
</reference>
<dbReference type="Proteomes" id="UP000603865">
    <property type="component" value="Unassembled WGS sequence"/>
</dbReference>
<keyword evidence="1" id="KW-0812">Transmembrane</keyword>
<dbReference type="RefSeq" id="WP_189088796.1">
    <property type="nucleotide sequence ID" value="NZ_BMQL01000005.1"/>
</dbReference>
<dbReference type="AlphaFoldDB" id="A0A918C219"/>
<feature type="transmembrane region" description="Helical" evidence="1">
    <location>
        <begin position="43"/>
        <end position="60"/>
    </location>
</feature>
<reference evidence="2" key="1">
    <citation type="journal article" date="2014" name="Int. J. Syst. Evol. Microbiol.">
        <title>Complete genome sequence of Corynebacterium casei LMG S-19264T (=DSM 44701T), isolated from a smear-ripened cheese.</title>
        <authorList>
            <consortium name="US DOE Joint Genome Institute (JGI-PGF)"/>
            <person name="Walter F."/>
            <person name="Albersmeier A."/>
            <person name="Kalinowski J."/>
            <person name="Ruckert C."/>
        </authorList>
    </citation>
    <scope>NUCLEOTIDE SEQUENCE</scope>
    <source>
        <strain evidence="2">JCM 31311</strain>
    </source>
</reference>
<keyword evidence="3" id="KW-1185">Reference proteome</keyword>
<keyword evidence="1" id="KW-0472">Membrane</keyword>
<evidence type="ECO:0000313" key="3">
    <source>
        <dbReference type="Proteomes" id="UP000603865"/>
    </source>
</evidence>
<organism evidence="2 3">
    <name type="scientific">Deinococcus ruber</name>
    <dbReference type="NCBI Taxonomy" id="1848197"/>
    <lineage>
        <taxon>Bacteria</taxon>
        <taxon>Thermotogati</taxon>
        <taxon>Deinococcota</taxon>
        <taxon>Deinococci</taxon>
        <taxon>Deinococcales</taxon>
        <taxon>Deinococcaceae</taxon>
        <taxon>Deinococcus</taxon>
    </lineage>
</organism>
<keyword evidence="1" id="KW-1133">Transmembrane helix</keyword>
<comment type="caution">
    <text evidence="2">The sequence shown here is derived from an EMBL/GenBank/DDBJ whole genome shotgun (WGS) entry which is preliminary data.</text>
</comment>
<gene>
    <name evidence="2" type="ORF">GCM10008957_13770</name>
</gene>
<protein>
    <submittedName>
        <fullName evidence="2">Uncharacterized protein</fullName>
    </submittedName>
</protein>